<dbReference type="InterPro" id="IPR032526">
    <property type="entry name" value="DUF4960"/>
</dbReference>
<evidence type="ECO:0000259" key="2">
    <source>
        <dbReference type="Pfam" id="PF16324"/>
    </source>
</evidence>
<dbReference type="RefSeq" id="WP_207154872.1">
    <property type="nucleotide sequence ID" value="NZ_AP024484.1"/>
</dbReference>
<feature type="domain" description="DUF4960" evidence="2">
    <location>
        <begin position="224"/>
        <end position="477"/>
    </location>
</feature>
<gene>
    <name evidence="3" type="ORF">prwr041_05950</name>
</gene>
<evidence type="ECO:0000313" key="3">
    <source>
        <dbReference type="EMBL" id="BCS84702.1"/>
    </source>
</evidence>
<dbReference type="Pfam" id="PF16324">
    <property type="entry name" value="DUF4960"/>
    <property type="match status" value="1"/>
</dbReference>
<accession>A0ABN6EFN3</accession>
<organism evidence="3 4">
    <name type="scientific">Prevotella herbatica</name>
    <dbReference type="NCBI Taxonomy" id="2801997"/>
    <lineage>
        <taxon>Bacteria</taxon>
        <taxon>Pseudomonadati</taxon>
        <taxon>Bacteroidota</taxon>
        <taxon>Bacteroidia</taxon>
        <taxon>Bacteroidales</taxon>
        <taxon>Prevotellaceae</taxon>
        <taxon>Prevotella</taxon>
    </lineage>
</organism>
<proteinExistence type="predicted"/>
<keyword evidence="1" id="KW-0472">Membrane</keyword>
<keyword evidence="1" id="KW-1133">Transmembrane helix</keyword>
<keyword evidence="1" id="KW-0812">Transmembrane</keyword>
<dbReference type="EMBL" id="AP024484">
    <property type="protein sequence ID" value="BCS84702.1"/>
    <property type="molecule type" value="Genomic_DNA"/>
</dbReference>
<keyword evidence="4" id="KW-1185">Reference proteome</keyword>
<sequence>MKNNNIYIRALIAIGGLPFCLLTILLFAACSNDNYSDLQLTGDCAVKSLVLNDKYEGNVDPATRTIKVKVPVDFKDKSAMKITSLNISDGTKSNIALGDIVDFTNAKVIHITKGDLYLDWTVNVKNDEAKIKSFIINDTYKASINEEDHTITAFLPATVDIKKAIPTIIYSEDANISPLSGVQTDFTEPITYTVTDNTATATYVATIKTVSAPEAIFLGSAKATTMDELVPEEKEACKWMLANIENSMFVSWDELKAGNVDLSKCKVIWWHWQNQPSETIGDFESAATSTAMGAINILTDYYKNGGGFILSRAAVNFAAELGAIKDKRCANNCWGANDDGGDVISAGNEWGFLMEDANHPLWKNMILKDGGIKTTDAGYTISNCTSQWGMWGDYDNEGGDYSVGHNKWTNLTGGRILGHGGDGAISVWEAPSANGTFGKGGIICFGSGCFDWWSPTAYTSHYHDNVGIMTSNAFNYLMK</sequence>
<evidence type="ECO:0000313" key="4">
    <source>
        <dbReference type="Proteomes" id="UP001319045"/>
    </source>
</evidence>
<protein>
    <recommendedName>
        <fullName evidence="2">DUF4960 domain-containing protein</fullName>
    </recommendedName>
</protein>
<evidence type="ECO:0000256" key="1">
    <source>
        <dbReference type="SAM" id="Phobius"/>
    </source>
</evidence>
<dbReference type="Proteomes" id="UP001319045">
    <property type="component" value="Chromosome"/>
</dbReference>
<name>A0ABN6EFN3_9BACT</name>
<reference evidence="3 4" key="1">
    <citation type="journal article" date="2022" name="Int. J. Syst. Evol. Microbiol.">
        <title>Prevotella herbatica sp. nov., a plant polysaccharide-decomposing anaerobic bacterium isolated from a methanogenic reactor.</title>
        <authorList>
            <person name="Uek A."/>
            <person name="Tonouchi A."/>
            <person name="Kaku N."/>
            <person name="Ueki K."/>
        </authorList>
    </citation>
    <scope>NUCLEOTIDE SEQUENCE [LARGE SCALE GENOMIC DNA]</scope>
    <source>
        <strain evidence="3 4">WR041</strain>
    </source>
</reference>
<dbReference type="Gene3D" id="2.60.40.2340">
    <property type="match status" value="1"/>
</dbReference>
<feature type="transmembrane region" description="Helical" evidence="1">
    <location>
        <begin position="7"/>
        <end position="29"/>
    </location>
</feature>
<dbReference type="PROSITE" id="PS51257">
    <property type="entry name" value="PROKAR_LIPOPROTEIN"/>
    <property type="match status" value="1"/>
</dbReference>